<feature type="compositionally biased region" description="Basic and acidic residues" evidence="5">
    <location>
        <begin position="877"/>
        <end position="893"/>
    </location>
</feature>
<dbReference type="PANTHER" id="PTHR45623">
    <property type="entry name" value="CHROMODOMAIN-HELICASE-DNA-BINDING PROTEIN 3-RELATED-RELATED"/>
    <property type="match status" value="1"/>
</dbReference>
<dbReference type="PANTHER" id="PTHR45623:SF11">
    <property type="entry name" value="KISMET, ISOFORM C"/>
    <property type="match status" value="1"/>
</dbReference>
<feature type="compositionally biased region" description="Polar residues" evidence="5">
    <location>
        <begin position="653"/>
        <end position="666"/>
    </location>
</feature>
<feature type="compositionally biased region" description="Acidic residues" evidence="5">
    <location>
        <begin position="812"/>
        <end position="821"/>
    </location>
</feature>
<dbReference type="GO" id="GO:0003677">
    <property type="term" value="F:DNA binding"/>
    <property type="evidence" value="ECO:0007669"/>
    <property type="project" value="TreeGrafter"/>
</dbReference>
<dbReference type="SUPFAM" id="SSF54160">
    <property type="entry name" value="Chromo domain-like"/>
    <property type="match status" value="2"/>
</dbReference>
<evidence type="ECO:0000313" key="9">
    <source>
        <dbReference type="Proteomes" id="UP001196413"/>
    </source>
</evidence>
<feature type="compositionally biased region" description="Basic and acidic residues" evidence="5">
    <location>
        <begin position="760"/>
        <end position="771"/>
    </location>
</feature>
<feature type="compositionally biased region" description="Basic and acidic residues" evidence="5">
    <location>
        <begin position="837"/>
        <end position="849"/>
    </location>
</feature>
<dbReference type="InterPro" id="IPR023780">
    <property type="entry name" value="Chromo_domain"/>
</dbReference>
<evidence type="ECO:0000256" key="5">
    <source>
        <dbReference type="SAM" id="MobiDB-lite"/>
    </source>
</evidence>
<dbReference type="InterPro" id="IPR038718">
    <property type="entry name" value="SNF2-like_sf"/>
</dbReference>
<dbReference type="SMART" id="SM00298">
    <property type="entry name" value="CHROMO"/>
    <property type="match status" value="2"/>
</dbReference>
<evidence type="ECO:0000313" key="8">
    <source>
        <dbReference type="EMBL" id="KAJ1373759.1"/>
    </source>
</evidence>
<dbReference type="Gene3D" id="2.40.50.40">
    <property type="match status" value="2"/>
</dbReference>
<dbReference type="GO" id="GO:0042393">
    <property type="term" value="F:histone binding"/>
    <property type="evidence" value="ECO:0007669"/>
    <property type="project" value="TreeGrafter"/>
</dbReference>
<evidence type="ECO:0000256" key="3">
    <source>
        <dbReference type="ARBA" id="ARBA00022840"/>
    </source>
</evidence>
<feature type="compositionally biased region" description="Basic residues" evidence="5">
    <location>
        <begin position="795"/>
        <end position="808"/>
    </location>
</feature>
<evidence type="ECO:0008006" key="10">
    <source>
        <dbReference type="Google" id="ProtNLM"/>
    </source>
</evidence>
<dbReference type="PROSITE" id="PS51192">
    <property type="entry name" value="HELICASE_ATP_BIND_1"/>
    <property type="match status" value="1"/>
</dbReference>
<feature type="compositionally biased region" description="Polar residues" evidence="5">
    <location>
        <begin position="58"/>
        <end position="71"/>
    </location>
</feature>
<comment type="caution">
    <text evidence="8">The sequence shown here is derived from an EMBL/GenBank/DDBJ whole genome shotgun (WGS) entry which is preliminary data.</text>
</comment>
<feature type="compositionally biased region" description="Polar residues" evidence="5">
    <location>
        <begin position="376"/>
        <end position="392"/>
    </location>
</feature>
<reference evidence="8" key="1">
    <citation type="submission" date="2021-06" db="EMBL/GenBank/DDBJ databases">
        <title>Parelaphostrongylus tenuis whole genome reference sequence.</title>
        <authorList>
            <person name="Garwood T.J."/>
            <person name="Larsen P.A."/>
            <person name="Fountain-Jones N.M."/>
            <person name="Garbe J.R."/>
            <person name="Macchietto M.G."/>
            <person name="Kania S.A."/>
            <person name="Gerhold R.W."/>
            <person name="Richards J.E."/>
            <person name="Wolf T.M."/>
        </authorList>
    </citation>
    <scope>NUCLEOTIDE SEQUENCE</scope>
    <source>
        <strain evidence="8">MNPRO001-30</strain>
        <tissue evidence="8">Meninges</tissue>
    </source>
</reference>
<feature type="compositionally biased region" description="Low complexity" evidence="5">
    <location>
        <begin position="314"/>
        <end position="362"/>
    </location>
</feature>
<feature type="region of interest" description="Disordered" evidence="5">
    <location>
        <begin position="314"/>
        <end position="407"/>
    </location>
</feature>
<keyword evidence="2" id="KW-0547">Nucleotide-binding</keyword>
<dbReference type="PROSITE" id="PS50013">
    <property type="entry name" value="CHROMO_2"/>
    <property type="match status" value="2"/>
</dbReference>
<dbReference type="InterPro" id="IPR000953">
    <property type="entry name" value="Chromo/chromo_shadow_dom"/>
</dbReference>
<dbReference type="Pfam" id="PF00176">
    <property type="entry name" value="SNF2-rel_dom"/>
    <property type="match status" value="1"/>
</dbReference>
<dbReference type="FunFam" id="3.40.50.10810:FF:000003">
    <property type="entry name" value="chromodomain-helicase-DNA-binding protein 8 isoform X4"/>
    <property type="match status" value="1"/>
</dbReference>
<dbReference type="GO" id="GO:0000785">
    <property type="term" value="C:chromatin"/>
    <property type="evidence" value="ECO:0007669"/>
    <property type="project" value="TreeGrafter"/>
</dbReference>
<dbReference type="InterPro" id="IPR027417">
    <property type="entry name" value="P-loop_NTPase"/>
</dbReference>
<feature type="domain" description="Helicase ATP-binding" evidence="7">
    <location>
        <begin position="1050"/>
        <end position="1229"/>
    </location>
</feature>
<proteinExistence type="predicted"/>
<dbReference type="EMBL" id="JAHQIW010007342">
    <property type="protein sequence ID" value="KAJ1373759.1"/>
    <property type="molecule type" value="Genomic_DNA"/>
</dbReference>
<comment type="subcellular location">
    <subcellularLocation>
        <location evidence="1">Nucleus</location>
    </subcellularLocation>
</comment>
<dbReference type="Proteomes" id="UP001196413">
    <property type="component" value="Unassembled WGS sequence"/>
</dbReference>
<dbReference type="SUPFAM" id="SSF52540">
    <property type="entry name" value="P-loop containing nucleoside triphosphate hydrolases"/>
    <property type="match status" value="1"/>
</dbReference>
<dbReference type="GO" id="GO:0016887">
    <property type="term" value="F:ATP hydrolysis activity"/>
    <property type="evidence" value="ECO:0007669"/>
    <property type="project" value="TreeGrafter"/>
</dbReference>
<dbReference type="GO" id="GO:0003682">
    <property type="term" value="F:chromatin binding"/>
    <property type="evidence" value="ECO:0007669"/>
    <property type="project" value="TreeGrafter"/>
</dbReference>
<feature type="compositionally biased region" description="Pro residues" evidence="5">
    <location>
        <begin position="363"/>
        <end position="375"/>
    </location>
</feature>
<feature type="domain" description="Chromo" evidence="6">
    <location>
        <begin position="881"/>
        <end position="946"/>
    </location>
</feature>
<keyword evidence="4" id="KW-0539">Nucleus</keyword>
<dbReference type="GO" id="GO:0005524">
    <property type="term" value="F:ATP binding"/>
    <property type="evidence" value="ECO:0007669"/>
    <property type="project" value="UniProtKB-KW"/>
</dbReference>
<feature type="domain" description="Chromo" evidence="6">
    <location>
        <begin position="955"/>
        <end position="1022"/>
    </location>
</feature>
<dbReference type="CDD" id="cd17995">
    <property type="entry name" value="DEXHc_CHD6_7_8_9"/>
    <property type="match status" value="1"/>
</dbReference>
<feature type="compositionally biased region" description="Polar residues" evidence="5">
    <location>
        <begin position="867"/>
        <end position="876"/>
    </location>
</feature>
<dbReference type="InterPro" id="IPR014001">
    <property type="entry name" value="Helicase_ATP-bd"/>
</dbReference>
<organism evidence="8 9">
    <name type="scientific">Parelaphostrongylus tenuis</name>
    <name type="common">Meningeal worm</name>
    <dbReference type="NCBI Taxonomy" id="148309"/>
    <lineage>
        <taxon>Eukaryota</taxon>
        <taxon>Metazoa</taxon>
        <taxon>Ecdysozoa</taxon>
        <taxon>Nematoda</taxon>
        <taxon>Chromadorea</taxon>
        <taxon>Rhabditida</taxon>
        <taxon>Rhabditina</taxon>
        <taxon>Rhabditomorpha</taxon>
        <taxon>Strongyloidea</taxon>
        <taxon>Metastrongylidae</taxon>
        <taxon>Parelaphostrongylus</taxon>
    </lineage>
</organism>
<protein>
    <recommendedName>
        <fullName evidence="10">Protein, SNF2 family</fullName>
    </recommendedName>
</protein>
<dbReference type="GO" id="GO:0140658">
    <property type="term" value="F:ATP-dependent chromatin remodeler activity"/>
    <property type="evidence" value="ECO:0007669"/>
    <property type="project" value="TreeGrafter"/>
</dbReference>
<sequence length="1325" mass="148853">MDEGDEYVPQMSQLGDYGGLNNMGMSQVSPPSVTGYPSMSGGLTPMNNPYEQMMMMGQPSQPLQKPASTTKSRSKKKQEMDPMQSMAAMSNNPMIRPSMQQMSGMYPTQNGQMGMYGGAGPPQQPSHFPPQPAPGYRPQYVPQLGYPGLQQPMYPSQQSQQQRQAAAYGGPQPPPTNHYGYAAPSQGGYPPQQYPPPPQMRPQYPQGQQSLPMQNQYWEHQQHPYYHQQQPPQQPAPQSGANIHPGQIDQWSQQSSQQIYHLEMEMRSIQQRMQHLYQQQRTPMVEQELQQMQMRLQYLQAEHHRLQMNVQASQPIPTQQQQPPQSVQQQQPQAGQPLPSAMSSMSSSNAGMPPMNQQMPAPGIGPPSGPGPMPPNQQVVIQQSPSAAPNTPVQVTQSGSQVQVNIKPETSGRTLISVYHRFGESPNCDEAFNGEAKDSVPPEPTPTQQQKQFQETHQLVSPPPQHLQQQIPPNYIQISQQQQSHSIVAPQQQVQSQSRILPINQQPAMPLNGMDNNFQNGVHVHNVGGQVAQIPLQPSHSSSSVDQKPAVYNPYLDPSLDATRSTDEFEKKPDTSAVASAFSLHDETEVKPSLIATDPLIRPSVQLFDDRDDATPPMRTVTGEADSLEPPSSEVAVEGGEKDPLEAYPPATSPSENATADYSTLSDETHPALATNVNVKDEEEQNEKLSKESIDTASPAVVEDEESKPEPETEISCNPTPGTSTSRDPSPEESEVTESGPPSVKSSKKSWKLNKVSVLAKEETYEDRDPTPSEIAESTDGVFTEPSTPAPDCRKPRRLAVIRSRKKKSADDSGDDDDDFIPDGRSRKLSKRTLVKTSRESADDDDKRSVSKWNDLEAADDDAEDSILTTDSQETQSADHHVVEKVLNSREDPDGGEQQYLIKWKGKAYIHCEWKTLKELEEVDKRAVAKVKRFRQKKSHTNNDLDEEDFNSDYTVVDRVVDVGKGDDGNEYALVKWKSLAYDEVTWEPIGSVPEEKVSTWRKQQIIDKAKVKEKPRPKASEWAKMPDDIIWKDGNTLREYQFEGVDWLLYCYYNERNCILADEMGLGKTVQTITFLSQVYEYGIHGPFLIVVPLSTIHNWVREFETWTDMNAVVYHGSQHSRDVIQQYEIYYAKHHSTGNKLWRKNLVKLDALITTFEMVVTDCEFLRKIPFRVCVIDEAHRLKNRNCKLLTGGLHALRMEHRVLLTGTPLQNNIEELFSLLNFLHPQQFSSSAAFLEQFGQCQSDEQVQKLQEILKPMMLRRLKEDVEKSLIPKEETIIEVQLSDTQKKFYRAILERNFTHLCKGILSVQIKLSFGSGVLPSG</sequence>
<evidence type="ECO:0000256" key="1">
    <source>
        <dbReference type="ARBA" id="ARBA00004123"/>
    </source>
</evidence>
<evidence type="ECO:0000256" key="2">
    <source>
        <dbReference type="ARBA" id="ARBA00022741"/>
    </source>
</evidence>
<dbReference type="SMART" id="SM00487">
    <property type="entry name" value="DEXDc"/>
    <property type="match status" value="1"/>
</dbReference>
<dbReference type="GO" id="GO:0010468">
    <property type="term" value="P:regulation of gene expression"/>
    <property type="evidence" value="ECO:0007669"/>
    <property type="project" value="TreeGrafter"/>
</dbReference>
<feature type="region of interest" description="Disordered" evidence="5">
    <location>
        <begin position="58"/>
        <end position="84"/>
    </location>
</feature>
<feature type="region of interest" description="Disordered" evidence="5">
    <location>
        <begin position="225"/>
        <end position="256"/>
    </location>
</feature>
<evidence type="ECO:0000259" key="6">
    <source>
        <dbReference type="PROSITE" id="PS50013"/>
    </source>
</evidence>
<feature type="compositionally biased region" description="Polar residues" evidence="5">
    <location>
        <begin position="715"/>
        <end position="728"/>
    </location>
</feature>
<dbReference type="Gene3D" id="3.40.50.10810">
    <property type="entry name" value="Tandem AAA-ATPase domain"/>
    <property type="match status" value="1"/>
</dbReference>
<feature type="compositionally biased region" description="Low complexity" evidence="5">
    <location>
        <begin position="393"/>
        <end position="404"/>
    </location>
</feature>
<evidence type="ECO:0000259" key="7">
    <source>
        <dbReference type="PROSITE" id="PS51192"/>
    </source>
</evidence>
<dbReference type="Pfam" id="PF00385">
    <property type="entry name" value="Chromo"/>
    <property type="match status" value="2"/>
</dbReference>
<keyword evidence="3" id="KW-0067">ATP-binding</keyword>
<accession>A0AAD5WKA0</accession>
<feature type="region of interest" description="Disordered" evidence="5">
    <location>
        <begin position="426"/>
        <end position="451"/>
    </location>
</feature>
<feature type="compositionally biased region" description="Pro residues" evidence="5">
    <location>
        <begin position="122"/>
        <end position="135"/>
    </location>
</feature>
<feature type="compositionally biased region" description="Low complexity" evidence="5">
    <location>
        <begin position="150"/>
        <end position="170"/>
    </location>
</feature>
<feature type="region of interest" description="Disordered" evidence="5">
    <location>
        <begin position="109"/>
        <end position="209"/>
    </location>
</feature>
<dbReference type="GO" id="GO:0005634">
    <property type="term" value="C:nucleus"/>
    <property type="evidence" value="ECO:0007669"/>
    <property type="project" value="UniProtKB-SubCell"/>
</dbReference>
<gene>
    <name evidence="8" type="ORF">KIN20_036262</name>
</gene>
<feature type="region of interest" description="Disordered" evidence="5">
    <location>
        <begin position="605"/>
        <end position="896"/>
    </location>
</feature>
<dbReference type="CDD" id="cd18668">
    <property type="entry name" value="CD1_tandem_CHD5-9_like"/>
    <property type="match status" value="1"/>
</dbReference>
<evidence type="ECO:0000256" key="4">
    <source>
        <dbReference type="ARBA" id="ARBA00023242"/>
    </source>
</evidence>
<dbReference type="InterPro" id="IPR000330">
    <property type="entry name" value="SNF2_N"/>
</dbReference>
<keyword evidence="9" id="KW-1185">Reference proteome</keyword>
<name>A0AAD5WKA0_PARTN</name>
<dbReference type="InterPro" id="IPR016197">
    <property type="entry name" value="Chromo-like_dom_sf"/>
</dbReference>